<dbReference type="Pfam" id="PF01370">
    <property type="entry name" value="Epimerase"/>
    <property type="match status" value="1"/>
</dbReference>
<dbReference type="InterPro" id="IPR001509">
    <property type="entry name" value="Epimerase_deHydtase"/>
</dbReference>
<dbReference type="InterPro" id="IPR050177">
    <property type="entry name" value="Lipid_A_modif_metabolic_enz"/>
</dbReference>
<evidence type="ECO:0000313" key="3">
    <source>
        <dbReference type="Proteomes" id="UP000594892"/>
    </source>
</evidence>
<evidence type="ECO:0000313" key="2">
    <source>
        <dbReference type="EMBL" id="QPQ93335.1"/>
    </source>
</evidence>
<dbReference type="RefSeq" id="WP_015875927.1">
    <property type="nucleotide sequence ID" value="NZ_CP023203.1"/>
</dbReference>
<reference evidence="2 3" key="1">
    <citation type="submission" date="2020-12" db="EMBL/GenBank/DDBJ databases">
        <title>FDA dAtabase for Regulatory Grade micrObial Sequences (FDA-ARGOS): Supporting development and validation of Infectious Disease Dx tests.</title>
        <authorList>
            <person name="Minogue T."/>
            <person name="Wolcott M."/>
            <person name="Wasieloski L."/>
            <person name="Aguilar W."/>
            <person name="Moore D."/>
            <person name="Jaissle J."/>
            <person name="Tallon L."/>
            <person name="Sadzewicz L."/>
            <person name="Zhao X."/>
            <person name="Boylan J."/>
            <person name="Ott S."/>
            <person name="Bowen H."/>
            <person name="Vavikolanu K."/>
            <person name="Mehta A."/>
            <person name="Aluvathingal J."/>
            <person name="Nadendla S."/>
            <person name="Yan Y."/>
            <person name="Sichtig H."/>
        </authorList>
    </citation>
    <scope>NUCLEOTIDE SEQUENCE [LARGE SCALE GENOMIC DNA]</scope>
    <source>
        <strain evidence="2 3">FDAARGOS_949</strain>
    </source>
</reference>
<dbReference type="AlphaFoldDB" id="A0AAP9Y3B4"/>
<accession>A0AAP9Y3B4</accession>
<protein>
    <submittedName>
        <fullName evidence="2">NAD-dependent epimerase/dehydratase family protein</fullName>
    </submittedName>
</protein>
<dbReference type="InterPro" id="IPR036291">
    <property type="entry name" value="NAD(P)-bd_dom_sf"/>
</dbReference>
<organism evidence="2 3">
    <name type="scientific">Burkholderia glumae</name>
    <name type="common">Pseudomonas glumae</name>
    <dbReference type="NCBI Taxonomy" id="337"/>
    <lineage>
        <taxon>Bacteria</taxon>
        <taxon>Pseudomonadati</taxon>
        <taxon>Pseudomonadota</taxon>
        <taxon>Betaproteobacteria</taxon>
        <taxon>Burkholderiales</taxon>
        <taxon>Burkholderiaceae</taxon>
        <taxon>Burkholderia</taxon>
    </lineage>
</organism>
<dbReference type="Gene3D" id="3.40.50.720">
    <property type="entry name" value="NAD(P)-binding Rossmann-like Domain"/>
    <property type="match status" value="1"/>
</dbReference>
<feature type="domain" description="NAD-dependent epimerase/dehydratase" evidence="1">
    <location>
        <begin position="3"/>
        <end position="206"/>
    </location>
</feature>
<name>A0AAP9Y3B4_BURGL</name>
<dbReference type="GeneID" id="45698938"/>
<evidence type="ECO:0000259" key="1">
    <source>
        <dbReference type="Pfam" id="PF01370"/>
    </source>
</evidence>
<dbReference type="EMBL" id="CP065601">
    <property type="protein sequence ID" value="QPQ93335.1"/>
    <property type="molecule type" value="Genomic_DNA"/>
</dbReference>
<gene>
    <name evidence="2" type="ORF">I6H06_13815</name>
</gene>
<proteinExistence type="predicted"/>
<dbReference type="PANTHER" id="PTHR43245">
    <property type="entry name" value="BIFUNCTIONAL POLYMYXIN RESISTANCE PROTEIN ARNA"/>
    <property type="match status" value="1"/>
</dbReference>
<dbReference type="SUPFAM" id="SSF51735">
    <property type="entry name" value="NAD(P)-binding Rossmann-fold domains"/>
    <property type="match status" value="1"/>
</dbReference>
<sequence length="315" mass="35413">MNILITGGSGFIGSHYVDAFVDRGDRVTIFDKNPQVHEFRGRHIRGNLQDRTMLDQYVRESDFVIHAGGVLGTHETVGYAADTARENILGSLNVLDSVRQYGNRLVNISKPNVWLNPYSITKDCVEKFCFMYVREFQLKVAIIKPFNVYGPRQKYSRVQKAIPTWIVHALKGEPVEIFGSGSATMDLVHVKDLCNGTMAVVDHFDRCAIGDSDDIAVDVWGNFPAYNRQVLEIGSGREISVKSTVSLLQEIIGKKLDVRHLAMRRGEVDGTRLCSNNARLSELTGYCPQTPLDDGLQETIDYYREHMVKIDNGEL</sequence>
<dbReference type="PANTHER" id="PTHR43245:SF13">
    <property type="entry name" value="UDP-D-APIOSE_UDP-D-XYLOSE SYNTHASE 2"/>
    <property type="match status" value="1"/>
</dbReference>
<dbReference type="Proteomes" id="UP000594892">
    <property type="component" value="Chromosome 2"/>
</dbReference>